<dbReference type="SUPFAM" id="SSF48371">
    <property type="entry name" value="ARM repeat"/>
    <property type="match status" value="4"/>
</dbReference>
<dbReference type="Gene3D" id="1.25.10.10">
    <property type="entry name" value="Leucine-rich Repeat Variant"/>
    <property type="match status" value="7"/>
</dbReference>
<evidence type="ECO:0000313" key="2">
    <source>
        <dbReference type="Proteomes" id="UP000620124"/>
    </source>
</evidence>
<dbReference type="GO" id="GO:0003341">
    <property type="term" value="P:cilium movement"/>
    <property type="evidence" value="ECO:0007669"/>
    <property type="project" value="TreeGrafter"/>
</dbReference>
<dbReference type="InterPro" id="IPR011989">
    <property type="entry name" value="ARM-like"/>
</dbReference>
<dbReference type="EMBL" id="JACAZI010000007">
    <property type="protein sequence ID" value="KAF7356829.1"/>
    <property type="molecule type" value="Genomic_DNA"/>
</dbReference>
<dbReference type="GO" id="GO:0008017">
    <property type="term" value="F:microtubule binding"/>
    <property type="evidence" value="ECO:0007669"/>
    <property type="project" value="TreeGrafter"/>
</dbReference>
<dbReference type="OrthoDB" id="3019193at2759"/>
<dbReference type="GO" id="GO:0015630">
    <property type="term" value="C:microtubule cytoskeleton"/>
    <property type="evidence" value="ECO:0007669"/>
    <property type="project" value="TreeGrafter"/>
</dbReference>
<comment type="caution">
    <text evidence="1">The sequence shown here is derived from an EMBL/GenBank/DDBJ whole genome shotgun (WGS) entry which is preliminary data.</text>
</comment>
<dbReference type="AlphaFoldDB" id="A0A8H7CZY4"/>
<protein>
    <recommendedName>
        <fullName evidence="3">ARM repeat-containing protein</fullName>
    </recommendedName>
</protein>
<evidence type="ECO:0000313" key="1">
    <source>
        <dbReference type="EMBL" id="KAF7356829.1"/>
    </source>
</evidence>
<dbReference type="SMART" id="SM00185">
    <property type="entry name" value="ARM"/>
    <property type="match status" value="20"/>
</dbReference>
<reference evidence="1" key="1">
    <citation type="submission" date="2020-05" db="EMBL/GenBank/DDBJ databases">
        <title>Mycena genomes resolve the evolution of fungal bioluminescence.</title>
        <authorList>
            <person name="Tsai I.J."/>
        </authorList>
    </citation>
    <scope>NUCLEOTIDE SEQUENCE</scope>
    <source>
        <strain evidence="1">CCC161011</strain>
    </source>
</reference>
<dbReference type="PANTHER" id="PTHR23314:SF0">
    <property type="entry name" value="SPERM-ASSOCIATED ANTIGEN 6"/>
    <property type="match status" value="1"/>
</dbReference>
<keyword evidence="2" id="KW-1185">Reference proteome</keyword>
<dbReference type="InterPro" id="IPR000225">
    <property type="entry name" value="Armadillo"/>
</dbReference>
<dbReference type="Proteomes" id="UP000620124">
    <property type="component" value="Unassembled WGS sequence"/>
</dbReference>
<sequence length="1161" mass="127637">MPPLTRQDTDPSVHSWWSDSNPGLRGPTINLHAASKPLMRWLYYRQATELIKKNHGSALTKTTLQTYSSYFPWDYVSWSTKAAILSELADRTTSEVEARAVVDSPVFECILPVLWSPDAGARSCSCRLLGNLASHECTAPTVLELEASMRLLSLLRDEHSGVIRSSTYALSQIALWPDGAQAIVEAKVLDHVWGLFESPYSDIRKRTCGLVGILALHQSTAAAILKLNPCVQLVSLLRDNDPEVIFRATYTLTQISHSLDGAKAIVDANVLDHVEVLLRSMSPNTLEWSCKLLARLAEHEFIVHAILKLNLCMQLVSLFRHEDPGVIVEAMYALSQIARWPNGAWAIVEAKALNHASSSLQSPSPNVRKEICNLLGRLAGYASTAPKILDLKPCERLVSLLSEDASGAVESATYALSRIAQWHNGAQAILEAKALNHISGLLDSVDTQVRRWACNMLGNLAHYEFTAQSILELEPCERLVSLLCEENHVLVETATYTLSHIVSWSDGAQTTVNAKVLDHVLTLLKSPSPNVRHWTCKIVARLASHPDTALAVVNINPCEHLVSILHDEDPQNILWATYALSQIARWLDGAQDIVDTKALDLLALLESPIPNIRECTCTLVGTLASYQFAGPALLELKLCMRLVSFLHDDNSEAVHAATYALSQIARWSKGAQAVLDAKTLDRVPRLLKSQSSSTREWSCKLVARLADQEYTVRAVLRLNPCLQLVNLLRDEDPEIVVGAINALSQIARLPDGAQAVVDVRALDLLALLKSPTPNVRDCTCTLVGALASHESTGPALIEPRLCMRLVSFLDDDEFETINVATYALSQIARWPNGARAILDAKTLKYVSALLTSLSSSTREWSCQLVARLADHECTVLPILKLNPCFQLVSLLRDGNREVILGAMWALAQIARWSDGADAIVGVKALDLMESLESPNSNVRERTCTLVGTLASHGSASQAILKLKLCVRLVSLLRDDDSEIIHAATYALSQIARWPIGARVILDVKAIEYSPILLESTSPKVRKGACKLLATLALYECTSWAILELQLCARLLRLLHDKDSEVIADAAFALSRIADWVDGAHAIVEAKGLDHVLELLESPNPNVQKWICRLVERLASDEFTASAILESNLSERLEKFSSGSSRTILDELTWYKAKKANRIGSL</sequence>
<name>A0A8H7CZY4_9AGAR</name>
<accession>A0A8H7CZY4</accession>
<dbReference type="InterPro" id="IPR016024">
    <property type="entry name" value="ARM-type_fold"/>
</dbReference>
<evidence type="ECO:0008006" key="3">
    <source>
        <dbReference type="Google" id="ProtNLM"/>
    </source>
</evidence>
<gene>
    <name evidence="1" type="ORF">MVEN_01018400</name>
</gene>
<dbReference type="PANTHER" id="PTHR23314">
    <property type="entry name" value="SPERM-ASSOCIATED ANTIGEN 6 ARMADILLO REPEAT-CONTAINING"/>
    <property type="match status" value="1"/>
</dbReference>
<organism evidence="1 2">
    <name type="scientific">Mycena venus</name>
    <dbReference type="NCBI Taxonomy" id="2733690"/>
    <lineage>
        <taxon>Eukaryota</taxon>
        <taxon>Fungi</taxon>
        <taxon>Dikarya</taxon>
        <taxon>Basidiomycota</taxon>
        <taxon>Agaricomycotina</taxon>
        <taxon>Agaricomycetes</taxon>
        <taxon>Agaricomycetidae</taxon>
        <taxon>Agaricales</taxon>
        <taxon>Marasmiineae</taxon>
        <taxon>Mycenaceae</taxon>
        <taxon>Mycena</taxon>
    </lineage>
</organism>
<proteinExistence type="predicted"/>